<evidence type="ECO:0000313" key="4">
    <source>
        <dbReference type="EMBL" id="ROH93684.1"/>
    </source>
</evidence>
<dbReference type="InterPro" id="IPR001155">
    <property type="entry name" value="OxRdtase_FMN_N"/>
</dbReference>
<gene>
    <name evidence="4" type="ORF">ED208_03950</name>
</gene>
<keyword evidence="2" id="KW-0560">Oxidoreductase</keyword>
<keyword evidence="5" id="KW-1185">Reference proteome</keyword>
<dbReference type="SUPFAM" id="SSF51395">
    <property type="entry name" value="FMN-linked oxidoreductases"/>
    <property type="match status" value="1"/>
</dbReference>
<evidence type="ECO:0000259" key="3">
    <source>
        <dbReference type="Pfam" id="PF00724"/>
    </source>
</evidence>
<protein>
    <submittedName>
        <fullName evidence="4">NADH:flavin oxidoreductase/NADH oxidase family protein</fullName>
    </submittedName>
</protein>
<dbReference type="AlphaFoldDB" id="A0A3N0VLT0"/>
<accession>A0A3N0VLT0</accession>
<dbReference type="Gene3D" id="3.20.20.70">
    <property type="entry name" value="Aldolase class I"/>
    <property type="match status" value="1"/>
</dbReference>
<dbReference type="PANTHER" id="PTHR43656">
    <property type="entry name" value="BINDING OXIDOREDUCTASE, PUTATIVE (AFU_ORTHOLOGUE AFUA_2G08260)-RELATED"/>
    <property type="match status" value="1"/>
</dbReference>
<dbReference type="Pfam" id="PF00724">
    <property type="entry name" value="Oxidored_FMN"/>
    <property type="match status" value="1"/>
</dbReference>
<dbReference type="GO" id="GO:0016491">
    <property type="term" value="F:oxidoreductase activity"/>
    <property type="evidence" value="ECO:0007669"/>
    <property type="project" value="UniProtKB-KW"/>
</dbReference>
<sequence length="432" mass="47994">MTRLAQPLSLPCGARLPNRLCKSAMTEGLSDPRLYASERHNRLYRQWSEGGAGLLISGNVMIDKRVMERPGNVAIDPASAYRPGHEGYERLRAWAQAGTVAGNHLWMQISHAGRQSPWYVAKQPLAPSEVQLDLMGNYRRPRALSEAEILDFIQRYAAVARVARETGFTGVQIHSAHGYLLSSFLSPVTNQRQDAWGGPLENRARFLLETLRAVRKAVGPDFPLSVKLNSDDFRKGGFEFSDCLQLVQWLNTESVDLLEVSGGTYEQPKLLGYEGRTEDARPARQSTQQREAYFLEYAAAIRKVATMPILMPGGFRHRAAMEAALESGDIDVIGLARPLCTEPDLPKRLLSGASLEAPAFEKSLKLGGGMFAPSSGSFVVKLINLLGQMGWYYAHIEDLADGKPLNLQRGVLAAFLRYLKNEYGTAWRMRRS</sequence>
<dbReference type="InParanoid" id="A0A3N0VLT0"/>
<name>A0A3N0VLT0_9GAMM</name>
<evidence type="ECO:0000256" key="1">
    <source>
        <dbReference type="ARBA" id="ARBA00022630"/>
    </source>
</evidence>
<dbReference type="PANTHER" id="PTHR43656:SF2">
    <property type="entry name" value="BINDING OXIDOREDUCTASE, PUTATIVE (AFU_ORTHOLOGUE AFUA_2G08260)-RELATED"/>
    <property type="match status" value="1"/>
</dbReference>
<dbReference type="EMBL" id="RJVO01000001">
    <property type="protein sequence ID" value="ROH93684.1"/>
    <property type="molecule type" value="Genomic_DNA"/>
</dbReference>
<dbReference type="Proteomes" id="UP000282106">
    <property type="component" value="Unassembled WGS sequence"/>
</dbReference>
<dbReference type="CDD" id="cd04733">
    <property type="entry name" value="OYE_like_2_FMN"/>
    <property type="match status" value="1"/>
</dbReference>
<evidence type="ECO:0000313" key="5">
    <source>
        <dbReference type="Proteomes" id="UP000282106"/>
    </source>
</evidence>
<dbReference type="InterPro" id="IPR051799">
    <property type="entry name" value="NADH_flavin_oxidoreductase"/>
</dbReference>
<reference evidence="4 5" key="1">
    <citation type="submission" date="2018-10" db="EMBL/GenBank/DDBJ databases">
        <authorList>
            <person name="Chen W.-M."/>
        </authorList>
    </citation>
    <scope>NUCLEOTIDE SEQUENCE [LARGE SCALE GENOMIC DNA]</scope>
    <source>
        <strain evidence="4 5">THS-13</strain>
    </source>
</reference>
<evidence type="ECO:0000256" key="2">
    <source>
        <dbReference type="ARBA" id="ARBA00023002"/>
    </source>
</evidence>
<dbReference type="InterPro" id="IPR013785">
    <property type="entry name" value="Aldolase_TIM"/>
</dbReference>
<dbReference type="GO" id="GO:0010181">
    <property type="term" value="F:FMN binding"/>
    <property type="evidence" value="ECO:0007669"/>
    <property type="project" value="InterPro"/>
</dbReference>
<keyword evidence="1" id="KW-0285">Flavoprotein</keyword>
<dbReference type="RefSeq" id="WP_123210539.1">
    <property type="nucleotide sequence ID" value="NZ_RJVO01000001.1"/>
</dbReference>
<proteinExistence type="predicted"/>
<organism evidence="4 5">
    <name type="scientific">Stagnimonas aquatica</name>
    <dbReference type="NCBI Taxonomy" id="2689987"/>
    <lineage>
        <taxon>Bacteria</taxon>
        <taxon>Pseudomonadati</taxon>
        <taxon>Pseudomonadota</taxon>
        <taxon>Gammaproteobacteria</taxon>
        <taxon>Nevskiales</taxon>
        <taxon>Nevskiaceae</taxon>
        <taxon>Stagnimonas</taxon>
    </lineage>
</organism>
<feature type="domain" description="NADH:flavin oxidoreductase/NADH oxidase N-terminal" evidence="3">
    <location>
        <begin position="7"/>
        <end position="353"/>
    </location>
</feature>
<comment type="caution">
    <text evidence="4">The sequence shown here is derived from an EMBL/GenBank/DDBJ whole genome shotgun (WGS) entry which is preliminary data.</text>
</comment>